<comment type="caution">
    <text evidence="2">The sequence shown here is derived from an EMBL/GenBank/DDBJ whole genome shotgun (WGS) entry which is preliminary data.</text>
</comment>
<feature type="domain" description="Endo-beta-1,6-galactanase-like" evidence="1">
    <location>
        <begin position="143"/>
        <end position="350"/>
    </location>
</feature>
<dbReference type="EMBL" id="JADGIZ020000014">
    <property type="protein sequence ID" value="KAL2916821.1"/>
    <property type="molecule type" value="Genomic_DNA"/>
</dbReference>
<sequence length="630" mass="69982">MNPHVDSHVVCVLAPRHNDADDGDVAKSNGENDGYFGFPRVFWTRARQASASSMVAMSVQASPVLRRPKRNPMRPSASQKWTGQHPWWTALAPDRDRVLLKILQLMAAVVISIGLAARFGQYYMIPSQETLIFSSRPITSRFSGWGTSLAWWAEFVGRTSPEMRAQILDLVFDQSSNASLKLNIVRFNIGGSTGMNRHGESVDDEGFRSWGAIPSFIMPDGTYNWNADTAQVVVLQEAKARGANVFEAFSNSPPWWMTVSNTTRGAYYGTIDNIRPENYPAFAEYLATVVAHARDAWGITFDYLEPFNEPNSGWWKPEVSSQEGCEWSAKSQAAFIPFLVDAVRKAGLLPRLKASQYYSYLQWMAEFVTASDIWSMESIVRNLQNGGWIEGVGKINVHGYAFIIGMFEITAMWWNSLRDFVSDRAGSAQELWMSEAGGFNDNGVRSAATLGATITQDLNILRASAWAYWQILDSSDAWTLMKIEPAWVWWAPSYPFRVVPGPMFYAMQQFTSHVRPGDAILRSSRSGFLGTCDVCVLAAYSSSDQRLTLVATNTDAVARAHRFLLDDGFASVDGRQVIAEAMRTNTLVGELFARVDAPALDQGTDRRLSLRTVLPALSITTLVVSGVRAA</sequence>
<dbReference type="PANTHER" id="PTHR42767:SF1">
    <property type="entry name" value="ENDO-BETA-1,6-GALACTANASE-LIKE DOMAIN-CONTAINING PROTEIN"/>
    <property type="match status" value="1"/>
</dbReference>
<evidence type="ECO:0000313" key="3">
    <source>
        <dbReference type="Proteomes" id="UP001527925"/>
    </source>
</evidence>
<proteinExistence type="predicted"/>
<dbReference type="SUPFAM" id="SSF51445">
    <property type="entry name" value="(Trans)glycosidases"/>
    <property type="match status" value="1"/>
</dbReference>
<accession>A0ABR4NBE6</accession>
<dbReference type="Gene3D" id="3.20.20.80">
    <property type="entry name" value="Glycosidases"/>
    <property type="match status" value="1"/>
</dbReference>
<dbReference type="Proteomes" id="UP001527925">
    <property type="component" value="Unassembled WGS sequence"/>
</dbReference>
<organism evidence="2 3">
    <name type="scientific">Polyrhizophydium stewartii</name>
    <dbReference type="NCBI Taxonomy" id="2732419"/>
    <lineage>
        <taxon>Eukaryota</taxon>
        <taxon>Fungi</taxon>
        <taxon>Fungi incertae sedis</taxon>
        <taxon>Chytridiomycota</taxon>
        <taxon>Chytridiomycota incertae sedis</taxon>
        <taxon>Chytridiomycetes</taxon>
        <taxon>Rhizophydiales</taxon>
        <taxon>Rhizophydiales incertae sedis</taxon>
        <taxon>Polyrhizophydium</taxon>
    </lineage>
</organism>
<protein>
    <recommendedName>
        <fullName evidence="1">Endo-beta-1,6-galactanase-like domain-containing protein</fullName>
    </recommendedName>
</protein>
<reference evidence="2 3" key="1">
    <citation type="submission" date="2023-09" db="EMBL/GenBank/DDBJ databases">
        <title>Pangenome analysis of Batrachochytrium dendrobatidis and related Chytrids.</title>
        <authorList>
            <person name="Yacoub M.N."/>
            <person name="Stajich J.E."/>
            <person name="James T.Y."/>
        </authorList>
    </citation>
    <scope>NUCLEOTIDE SEQUENCE [LARGE SCALE GENOMIC DNA]</scope>
    <source>
        <strain evidence="2 3">JEL0888</strain>
    </source>
</reference>
<dbReference type="InterPro" id="IPR017853">
    <property type="entry name" value="GH"/>
</dbReference>
<dbReference type="Pfam" id="PF14587">
    <property type="entry name" value="Glyco_hydr_30_2"/>
    <property type="match status" value="1"/>
</dbReference>
<dbReference type="InterPro" id="IPR039743">
    <property type="entry name" value="6GAL/EXGAL"/>
</dbReference>
<keyword evidence="3" id="KW-1185">Reference proteome</keyword>
<evidence type="ECO:0000313" key="2">
    <source>
        <dbReference type="EMBL" id="KAL2916821.1"/>
    </source>
</evidence>
<gene>
    <name evidence="2" type="ORF">HK105_203600</name>
</gene>
<dbReference type="InterPro" id="IPR039514">
    <property type="entry name" value="6GAL-like"/>
</dbReference>
<name>A0ABR4NBE6_9FUNG</name>
<dbReference type="PANTHER" id="PTHR42767">
    <property type="entry name" value="ENDO-BETA-1,6-GALACTANASE"/>
    <property type="match status" value="1"/>
</dbReference>
<evidence type="ECO:0000259" key="1">
    <source>
        <dbReference type="Pfam" id="PF14587"/>
    </source>
</evidence>